<dbReference type="OrthoDB" id="10377882at2759"/>
<dbReference type="Gene3D" id="1.25.40.20">
    <property type="entry name" value="Ankyrin repeat-containing domain"/>
    <property type="match status" value="1"/>
</dbReference>
<organism evidence="2">
    <name type="scientific">Oikopleura dioica</name>
    <name type="common">Tunicate</name>
    <dbReference type="NCBI Taxonomy" id="34765"/>
    <lineage>
        <taxon>Eukaryota</taxon>
        <taxon>Metazoa</taxon>
        <taxon>Chordata</taxon>
        <taxon>Tunicata</taxon>
        <taxon>Appendicularia</taxon>
        <taxon>Copelata</taxon>
        <taxon>Oikopleuridae</taxon>
        <taxon>Oikopleura</taxon>
    </lineage>
</organism>
<reference evidence="2" key="1">
    <citation type="journal article" date="2010" name="Science">
        <title>Plasticity of animal genome architecture unmasked by rapid evolution of a pelagic tunicate.</title>
        <authorList>
            <person name="Denoeud F."/>
            <person name="Henriet S."/>
            <person name="Mungpakdee S."/>
            <person name="Aury J.M."/>
            <person name="Da Silva C."/>
            <person name="Brinkmann H."/>
            <person name="Mikhaleva J."/>
            <person name="Olsen L.C."/>
            <person name="Jubin C."/>
            <person name="Canestro C."/>
            <person name="Bouquet J.M."/>
            <person name="Danks G."/>
            <person name="Poulain J."/>
            <person name="Campsteijn C."/>
            <person name="Adamski M."/>
            <person name="Cross I."/>
            <person name="Yadetie F."/>
            <person name="Muffato M."/>
            <person name="Louis A."/>
            <person name="Butcher S."/>
            <person name="Tsagkogeorga G."/>
            <person name="Konrad A."/>
            <person name="Singh S."/>
            <person name="Jensen M.F."/>
            <person name="Cong E.H."/>
            <person name="Eikeseth-Otteraa H."/>
            <person name="Noel B."/>
            <person name="Anthouard V."/>
            <person name="Porcel B.M."/>
            <person name="Kachouri-Lafond R."/>
            <person name="Nishino A."/>
            <person name="Ugolini M."/>
            <person name="Chourrout P."/>
            <person name="Nishida H."/>
            <person name="Aasland R."/>
            <person name="Huzurbazar S."/>
            <person name="Westhof E."/>
            <person name="Delsuc F."/>
            <person name="Lehrach H."/>
            <person name="Reinhardt R."/>
            <person name="Weissenbach J."/>
            <person name="Roy S.W."/>
            <person name="Artiguenave F."/>
            <person name="Postlethwait J.H."/>
            <person name="Manak J.R."/>
            <person name="Thompson E.M."/>
            <person name="Jaillon O."/>
            <person name="Du Pasquier L."/>
            <person name="Boudinot P."/>
            <person name="Liberles D.A."/>
            <person name="Volff J.N."/>
            <person name="Philippe H."/>
            <person name="Lenhard B."/>
            <person name="Roest Crollius H."/>
            <person name="Wincker P."/>
            <person name="Chourrout D."/>
        </authorList>
    </citation>
    <scope>NUCLEOTIDE SEQUENCE [LARGE SCALE GENOMIC DNA]</scope>
</reference>
<dbReference type="EMBL" id="FN653015">
    <property type="protein sequence ID" value="CBY20889.1"/>
    <property type="molecule type" value="Genomic_DNA"/>
</dbReference>
<accession>E4WQE8</accession>
<dbReference type="InParanoid" id="E4WQE8"/>
<dbReference type="Proteomes" id="UP000001307">
    <property type="component" value="Unassembled WGS sequence"/>
</dbReference>
<dbReference type="PROSITE" id="PS50088">
    <property type="entry name" value="ANK_REPEAT"/>
    <property type="match status" value="1"/>
</dbReference>
<dbReference type="InterPro" id="IPR036770">
    <property type="entry name" value="Ankyrin_rpt-contain_sf"/>
</dbReference>
<keyword evidence="3" id="KW-1185">Reference proteome</keyword>
<dbReference type="AlphaFoldDB" id="E4WQE8"/>
<evidence type="ECO:0000313" key="3">
    <source>
        <dbReference type="Proteomes" id="UP000001307"/>
    </source>
</evidence>
<feature type="repeat" description="ANK" evidence="1">
    <location>
        <begin position="88"/>
        <end position="116"/>
    </location>
</feature>
<dbReference type="PROSITE" id="PS50297">
    <property type="entry name" value="ANK_REP_REGION"/>
    <property type="match status" value="1"/>
</dbReference>
<evidence type="ECO:0000256" key="1">
    <source>
        <dbReference type="PROSITE-ProRule" id="PRU00023"/>
    </source>
</evidence>
<dbReference type="InterPro" id="IPR002110">
    <property type="entry name" value="Ankyrin_rpt"/>
</dbReference>
<keyword evidence="1" id="KW-0040">ANK repeat</keyword>
<gene>
    <name evidence="2" type="ORF">GSOID_T00000897001</name>
</gene>
<name>E4WQE8_OIKDI</name>
<protein>
    <submittedName>
        <fullName evidence="2">Uncharacterized protein</fullName>
    </submittedName>
</protein>
<evidence type="ECO:0000313" key="2">
    <source>
        <dbReference type="EMBL" id="CBY20889.1"/>
    </source>
</evidence>
<dbReference type="SUPFAM" id="SSF48403">
    <property type="entry name" value="Ankyrin repeat"/>
    <property type="match status" value="1"/>
</dbReference>
<dbReference type="Pfam" id="PF13606">
    <property type="entry name" value="Ank_3"/>
    <property type="match status" value="1"/>
</dbReference>
<proteinExistence type="predicted"/>
<sequence length="116" mass="12772">MSKETIDQKTLDEELTKLESLPNRNLAAEKRFQLIAANLPAALLNKRIWVEERQNCLNVSFAKCSDPMAIINACQAVQIDAAKLSDLYGRTLLHVAARVPDLAAADKLLKLGADVN</sequence>